<feature type="compositionally biased region" description="Polar residues" evidence="10">
    <location>
        <begin position="537"/>
        <end position="548"/>
    </location>
</feature>
<evidence type="ECO:0000256" key="8">
    <source>
        <dbReference type="ARBA" id="ARBA00022807"/>
    </source>
</evidence>
<dbReference type="InterPro" id="IPR001394">
    <property type="entry name" value="Peptidase_C19_UCH"/>
</dbReference>
<dbReference type="GO" id="GO:0006508">
    <property type="term" value="P:proteolysis"/>
    <property type="evidence" value="ECO:0007669"/>
    <property type="project" value="UniProtKB-KW"/>
</dbReference>
<evidence type="ECO:0000256" key="1">
    <source>
        <dbReference type="ARBA" id="ARBA00000707"/>
    </source>
</evidence>
<dbReference type="GO" id="GO:0004843">
    <property type="term" value="F:cysteine-type deubiquitinase activity"/>
    <property type="evidence" value="ECO:0007669"/>
    <property type="project" value="UniProtKB-EC"/>
</dbReference>
<feature type="region of interest" description="Disordered" evidence="10">
    <location>
        <begin position="521"/>
        <end position="566"/>
    </location>
</feature>
<keyword evidence="7" id="KW-0378">Hydrolase</keyword>
<dbReference type="Pfam" id="PF24543">
    <property type="entry name" value="Usp-48"/>
    <property type="match status" value="1"/>
</dbReference>
<gene>
    <name evidence="12" type="ORF">WR25_02741</name>
</gene>
<organism evidence="12 13">
    <name type="scientific">Diploscapter pachys</name>
    <dbReference type="NCBI Taxonomy" id="2018661"/>
    <lineage>
        <taxon>Eukaryota</taxon>
        <taxon>Metazoa</taxon>
        <taxon>Ecdysozoa</taxon>
        <taxon>Nematoda</taxon>
        <taxon>Chromadorea</taxon>
        <taxon>Rhabditida</taxon>
        <taxon>Rhabditina</taxon>
        <taxon>Rhabditomorpha</taxon>
        <taxon>Rhabditoidea</taxon>
        <taxon>Rhabditidae</taxon>
        <taxon>Diploscapter</taxon>
    </lineage>
</organism>
<dbReference type="SUPFAM" id="SSF54001">
    <property type="entry name" value="Cysteine proteinases"/>
    <property type="match status" value="1"/>
</dbReference>
<evidence type="ECO:0000256" key="10">
    <source>
        <dbReference type="SAM" id="MobiDB-lite"/>
    </source>
</evidence>
<evidence type="ECO:0000313" key="12">
    <source>
        <dbReference type="EMBL" id="PAV80277.1"/>
    </source>
</evidence>
<name>A0A2A2L2I2_9BILA</name>
<evidence type="ECO:0000256" key="5">
    <source>
        <dbReference type="ARBA" id="ARBA00022670"/>
    </source>
</evidence>
<feature type="region of interest" description="Disordered" evidence="10">
    <location>
        <begin position="798"/>
        <end position="917"/>
    </location>
</feature>
<dbReference type="Gene3D" id="3.90.70.10">
    <property type="entry name" value="Cysteine proteinases"/>
    <property type="match status" value="1"/>
</dbReference>
<dbReference type="Pfam" id="PF00443">
    <property type="entry name" value="UCH"/>
    <property type="match status" value="1"/>
</dbReference>
<dbReference type="SUPFAM" id="SSF54236">
    <property type="entry name" value="Ubiquitin-like"/>
    <property type="match status" value="1"/>
</dbReference>
<feature type="compositionally biased region" description="Basic and acidic residues" evidence="10">
    <location>
        <begin position="1240"/>
        <end position="1253"/>
    </location>
</feature>
<keyword evidence="5" id="KW-0645">Protease</keyword>
<dbReference type="OrthoDB" id="289038at2759"/>
<evidence type="ECO:0000256" key="2">
    <source>
        <dbReference type="ARBA" id="ARBA00004123"/>
    </source>
</evidence>
<dbReference type="EC" id="3.4.19.12" evidence="4"/>
<evidence type="ECO:0000256" key="7">
    <source>
        <dbReference type="ARBA" id="ARBA00022801"/>
    </source>
</evidence>
<dbReference type="PANTHER" id="PTHR24006">
    <property type="entry name" value="UBIQUITIN CARBOXYL-TERMINAL HYDROLASE"/>
    <property type="match status" value="1"/>
</dbReference>
<dbReference type="PROSITE" id="PS00973">
    <property type="entry name" value="USP_2"/>
    <property type="match status" value="1"/>
</dbReference>
<comment type="catalytic activity">
    <reaction evidence="1">
        <text>Thiol-dependent hydrolysis of ester, thioester, amide, peptide and isopeptide bonds formed by the C-terminal Gly of ubiquitin (a 76-residue protein attached to proteins as an intracellular targeting signal).</text>
        <dbReference type="EC" id="3.4.19.12"/>
    </reaction>
</comment>
<dbReference type="InterPro" id="IPR029071">
    <property type="entry name" value="Ubiquitin-like_domsf"/>
</dbReference>
<reference evidence="12 13" key="1">
    <citation type="journal article" date="2017" name="Curr. Biol.">
        <title>Genome architecture and evolution of a unichromosomal asexual nematode.</title>
        <authorList>
            <person name="Fradin H."/>
            <person name="Zegar C."/>
            <person name="Gutwein M."/>
            <person name="Lucas J."/>
            <person name="Kovtun M."/>
            <person name="Corcoran D."/>
            <person name="Baugh L.R."/>
            <person name="Kiontke K."/>
            <person name="Gunsalus K."/>
            <person name="Fitch D.H."/>
            <person name="Piano F."/>
        </authorList>
    </citation>
    <scope>NUCLEOTIDE SEQUENCE [LARGE SCALE GENOMIC DNA]</scope>
    <source>
        <strain evidence="12">PF1309</strain>
    </source>
</reference>
<dbReference type="GO" id="GO:0016579">
    <property type="term" value="P:protein deubiquitination"/>
    <property type="evidence" value="ECO:0007669"/>
    <property type="project" value="InterPro"/>
</dbReference>
<keyword evidence="13" id="KW-1185">Reference proteome</keyword>
<dbReference type="Proteomes" id="UP000218231">
    <property type="component" value="Unassembled WGS sequence"/>
</dbReference>
<dbReference type="InterPro" id="IPR057775">
    <property type="entry name" value="USP48_dom"/>
</dbReference>
<feature type="compositionally biased region" description="Polar residues" evidence="10">
    <location>
        <begin position="849"/>
        <end position="869"/>
    </location>
</feature>
<dbReference type="STRING" id="2018661.A0A2A2L2I2"/>
<dbReference type="GO" id="GO:0005829">
    <property type="term" value="C:cytosol"/>
    <property type="evidence" value="ECO:0007669"/>
    <property type="project" value="TreeGrafter"/>
</dbReference>
<evidence type="ECO:0000256" key="6">
    <source>
        <dbReference type="ARBA" id="ARBA00022786"/>
    </source>
</evidence>
<comment type="subcellular location">
    <subcellularLocation>
        <location evidence="2">Nucleus</location>
    </subcellularLocation>
</comment>
<feature type="compositionally biased region" description="Polar residues" evidence="10">
    <location>
        <begin position="821"/>
        <end position="842"/>
    </location>
</feature>
<protein>
    <recommendedName>
        <fullName evidence="4">ubiquitinyl hydrolase 1</fullName>
        <ecNumber evidence="4">3.4.19.12</ecNumber>
    </recommendedName>
</protein>
<dbReference type="AlphaFoldDB" id="A0A2A2L2I2"/>
<evidence type="ECO:0000313" key="13">
    <source>
        <dbReference type="Proteomes" id="UP000218231"/>
    </source>
</evidence>
<keyword evidence="6" id="KW-0833">Ubl conjugation pathway</keyword>
<feature type="domain" description="USP" evidence="11">
    <location>
        <begin position="113"/>
        <end position="430"/>
    </location>
</feature>
<dbReference type="PROSITE" id="PS00972">
    <property type="entry name" value="USP_1"/>
    <property type="match status" value="1"/>
</dbReference>
<evidence type="ECO:0000256" key="9">
    <source>
        <dbReference type="ARBA" id="ARBA00023242"/>
    </source>
</evidence>
<keyword evidence="9" id="KW-0539">Nucleus</keyword>
<sequence>MVKMKKPATVASKGKRETNRRKLHFREEAMRHLMELSEDRIDYDQAALIAKLDCFACELHDCPNPKSVNCRDNPYCIKRLGLEKFEKLIKIELANNDKAKEDQRRRDVTSQPCGLVNTGNFCYVNSFLQVWFNEPKFKQIIFDWRPSEEYAKPEFPKMDVQLLMDGLQNLFYTLETTPFFDTNKNSLVINALRLTNEQQDAQEFTLMLFDSLDRNLLTHPNGELIRQRLKSLYTGRIRSTLSCDCGMTSPSDTICTSFTLVIEGHTTLNEALDAFFCVETLTDCRCSSCNKIGKVEKSTKASQLPPVLLLQLNRYNIDSNGRNHKIKTPLSYPRELTFEPNHLISGSNMEKKVYELFAVMIHEGDHTDSGHYYDLVRNPYTSKWFKYNDEKVEEMSKPPGLDVKDSKKPIKKSNATPDVKACYGLVYREKSDAGPDPPILPPNEITEKWAQATESDFVGQTNDNLDKTQKRLNEVMQRHGKLDSLFTNLQADTNTHQLKEVAFLPTSLMTDILTKEYDRASAIPEEEEKPKESPSSQDNGETNKTVANPTEMVDDVPTKKRRGRPATVRIAQQQVATQLQEHSYKICSHGKIFIDEILFGHVKGVSRQHAEVLLNKYAISVVQRSPDGVEKKRALFTGNDLCLDCVKLLHREGLFNESLENTVKLANRIVKETKSRCSTLVHSTVSPDNFYVSKKALQNFKKQAESEMQHQSKVHASGGILRFVPGAVEKLANGNGAVLVKAVTSNRGRGRKKATTTIRNPPPPTHSRSTRYATRHQAAELEQAVSEVMTDLLDSCSMQQNDAPVSTDREQSESVTDDVEMNSSTISEDSCDGTNQETMNQEESCDIKPQTNGVETTENGNVNSKMNHQSSEDMDVEEEDEKNGQTDQADGTEGEEENEKRSDSPCSSTEGGEEVEFNSELRCSHGSINVDQFRYAISPEEWEELSRYFEKCFIVKVTDDLCESCYEADQVAHHNKKDLIETLQQLQKKYGELIRMLEKRQVSESEYGTKYRFGICSIFINRMRNAFRSRTSVSTVPAICQQCLLCQHSRPYLPLQGTNTDSQGTAPPLTAQVVPLTEEEWNNFVDDWQSLTDNPLPVIPIVINKGGTIEGSCVDCFDSYLENVDTQRYIFQNQKIYIKIQNLTDEPIVETTKTKTTRRARKQGLFDMKVSSSDTIGTVKIALYKETGITPNDQILHIRLGGKLLEASMNELSLFEAKILPDNSDDPLVLIVQHSYSPSKYDEQRERAPERGFIDTALAH</sequence>
<feature type="compositionally biased region" description="Acidic residues" evidence="10">
    <location>
        <begin position="872"/>
        <end position="881"/>
    </location>
</feature>
<dbReference type="PANTHER" id="PTHR24006:SF722">
    <property type="entry name" value="UBIQUITIN CARBOXYL-TERMINAL HYDROLASE 48"/>
    <property type="match status" value="1"/>
</dbReference>
<dbReference type="InterPro" id="IPR018200">
    <property type="entry name" value="USP_CS"/>
</dbReference>
<evidence type="ECO:0000256" key="3">
    <source>
        <dbReference type="ARBA" id="ARBA00009085"/>
    </source>
</evidence>
<evidence type="ECO:0000256" key="4">
    <source>
        <dbReference type="ARBA" id="ARBA00012759"/>
    </source>
</evidence>
<accession>A0A2A2L2I2</accession>
<dbReference type="InterPro" id="IPR028889">
    <property type="entry name" value="USP"/>
</dbReference>
<dbReference type="PROSITE" id="PS50235">
    <property type="entry name" value="USP_3"/>
    <property type="match status" value="1"/>
</dbReference>
<proteinExistence type="inferred from homology"/>
<dbReference type="InterPro" id="IPR050164">
    <property type="entry name" value="Peptidase_C19"/>
</dbReference>
<evidence type="ECO:0000259" key="11">
    <source>
        <dbReference type="PROSITE" id="PS50235"/>
    </source>
</evidence>
<keyword evidence="8" id="KW-0788">Thiol protease</keyword>
<dbReference type="GO" id="GO:0005634">
    <property type="term" value="C:nucleus"/>
    <property type="evidence" value="ECO:0007669"/>
    <property type="project" value="UniProtKB-SubCell"/>
</dbReference>
<dbReference type="InterPro" id="IPR038765">
    <property type="entry name" value="Papain-like_cys_pep_sf"/>
</dbReference>
<feature type="region of interest" description="Disordered" evidence="10">
    <location>
        <begin position="1239"/>
        <end position="1260"/>
    </location>
</feature>
<feature type="region of interest" description="Disordered" evidence="10">
    <location>
        <begin position="745"/>
        <end position="772"/>
    </location>
</feature>
<comment type="caution">
    <text evidence="12">The sequence shown here is derived from an EMBL/GenBank/DDBJ whole genome shotgun (WGS) entry which is preliminary data.</text>
</comment>
<dbReference type="EMBL" id="LIAE01007288">
    <property type="protein sequence ID" value="PAV80277.1"/>
    <property type="molecule type" value="Genomic_DNA"/>
</dbReference>
<comment type="similarity">
    <text evidence="3">Belongs to the peptidase C19 family.</text>
</comment>